<sequence length="117" mass="13592">MVRTRAGFHTDQTRRQLRHQLQPFVARNLRLDENGLAVLIHTMHAANTFLARSMPTVTMLMDFPFRGVDVSRKFHHGTRCRSRLPPQPRDGELPFIRWASSWITLPAAVRCQIQHIP</sequence>
<gene>
    <name evidence="1" type="ORF">ACCUM_2564</name>
</gene>
<organism evidence="1 2">
    <name type="scientific">Candidatus Accumulibacter phosphatis</name>
    <dbReference type="NCBI Taxonomy" id="327160"/>
    <lineage>
        <taxon>Bacteria</taxon>
        <taxon>Pseudomonadati</taxon>
        <taxon>Pseudomonadota</taxon>
        <taxon>Betaproteobacteria</taxon>
        <taxon>Candidatus Accumulibacter</taxon>
    </lineage>
</organism>
<dbReference type="EMBL" id="SWAD01000016">
    <property type="protein sequence ID" value="TMQ77846.1"/>
    <property type="molecule type" value="Genomic_DNA"/>
</dbReference>
<name>A0A5S4EQV4_9PROT</name>
<dbReference type="AlphaFoldDB" id="A0A5S4EQV4"/>
<evidence type="ECO:0000313" key="1">
    <source>
        <dbReference type="EMBL" id="TMQ77846.1"/>
    </source>
</evidence>
<protein>
    <submittedName>
        <fullName evidence="1">Uncharacterized protein</fullName>
    </submittedName>
</protein>
<reference evidence="1 2" key="1">
    <citation type="submission" date="2019-04" db="EMBL/GenBank/DDBJ databases">
        <title>A novel phosphate-accumulating bacterium identified in bioreactor for phosphate removal from wastewater.</title>
        <authorList>
            <person name="Kotlyarov R.Y."/>
            <person name="Beletsky A.V."/>
            <person name="Kallistova A.Y."/>
            <person name="Dorofeev A.G."/>
            <person name="Nikolaev Y.Y."/>
            <person name="Pimenov N.V."/>
            <person name="Ravin N.V."/>
            <person name="Mardanov A.V."/>
        </authorList>
    </citation>
    <scope>NUCLEOTIDE SEQUENCE [LARGE SCALE GENOMIC DNA]</scope>
    <source>
        <strain evidence="1 2">Bin19</strain>
    </source>
</reference>
<evidence type="ECO:0000313" key="2">
    <source>
        <dbReference type="Proteomes" id="UP000306324"/>
    </source>
</evidence>
<comment type="caution">
    <text evidence="1">The sequence shown here is derived from an EMBL/GenBank/DDBJ whole genome shotgun (WGS) entry which is preliminary data.</text>
</comment>
<accession>A0A5S4EQV4</accession>
<dbReference type="Proteomes" id="UP000306324">
    <property type="component" value="Unassembled WGS sequence"/>
</dbReference>
<proteinExistence type="predicted"/>
<keyword evidence="2" id="KW-1185">Reference proteome</keyword>